<dbReference type="STRING" id="8496.A0A151PF96"/>
<dbReference type="Pfam" id="PF17921">
    <property type="entry name" value="Integrase_H2C2"/>
    <property type="match status" value="1"/>
</dbReference>
<dbReference type="InterPro" id="IPR050951">
    <property type="entry name" value="Retrovirus_Pol_polyprotein"/>
</dbReference>
<dbReference type="PANTHER" id="PTHR37984">
    <property type="entry name" value="PROTEIN CBG26694"/>
    <property type="match status" value="1"/>
</dbReference>
<dbReference type="GO" id="GO:0003676">
    <property type="term" value="F:nucleic acid binding"/>
    <property type="evidence" value="ECO:0007669"/>
    <property type="project" value="InterPro"/>
</dbReference>
<dbReference type="InterPro" id="IPR041588">
    <property type="entry name" value="Integrase_H2C2"/>
</dbReference>
<evidence type="ECO:0000259" key="3">
    <source>
        <dbReference type="PROSITE" id="PS50994"/>
    </source>
</evidence>
<feature type="compositionally biased region" description="Basic and acidic residues" evidence="2">
    <location>
        <begin position="136"/>
        <end position="151"/>
    </location>
</feature>
<dbReference type="Gene3D" id="3.30.420.10">
    <property type="entry name" value="Ribonuclease H-like superfamily/Ribonuclease H"/>
    <property type="match status" value="1"/>
</dbReference>
<dbReference type="GO" id="GO:0015074">
    <property type="term" value="P:DNA integration"/>
    <property type="evidence" value="ECO:0007669"/>
    <property type="project" value="InterPro"/>
</dbReference>
<dbReference type="Gene3D" id="1.10.340.70">
    <property type="match status" value="1"/>
</dbReference>
<proteinExistence type="predicted"/>
<name>A0A151PF96_ALLMI</name>
<dbReference type="InterPro" id="IPR012337">
    <property type="entry name" value="RNaseH-like_sf"/>
</dbReference>
<evidence type="ECO:0000256" key="1">
    <source>
        <dbReference type="ARBA" id="ARBA00039658"/>
    </source>
</evidence>
<evidence type="ECO:0000256" key="2">
    <source>
        <dbReference type="SAM" id="MobiDB-lite"/>
    </source>
</evidence>
<dbReference type="PROSITE" id="PS50994">
    <property type="entry name" value="INTEGRASE"/>
    <property type="match status" value="1"/>
</dbReference>
<evidence type="ECO:0000313" key="5">
    <source>
        <dbReference type="Proteomes" id="UP000050525"/>
    </source>
</evidence>
<dbReference type="Pfam" id="PF00665">
    <property type="entry name" value="rve"/>
    <property type="match status" value="1"/>
</dbReference>
<sequence>MLDTGCYQSLLRADLAPLEGRKEVGVINMTCILGGEMQFRCCYVPIRVMQFRGELRVGLAPALACEMILGCEWEPFYRVLERVRATEEERRRIKRMEGWAAENSEPSRREGREGISVESLVSAAQFRQPQREDEELQRLRTSDPGEGTSRRQEGFDVIGELLYQVQREEGGELKGRQLVVPSPLQHLVWRLAHASPLGGHLGRTKTWSRLTQEFFWPHLCEDVDRWGAACPEYQRAQEWGPPKAPPRPMPIIETPFSRVALDIIGLLLKSHNGYQYSLVLEDYATQFPEAVPLRSITAPKVAEELLKWIAWVGIPQEILTDQGTNFMSGVMKAFCKTLGITQLRTSVYHPQTNGLVERLNGTIK</sequence>
<protein>
    <recommendedName>
        <fullName evidence="1">Gypsy retrotransposon integrase-like protein 1</fullName>
    </recommendedName>
</protein>
<reference evidence="4 5" key="1">
    <citation type="journal article" date="2012" name="Genome Biol.">
        <title>Sequencing three crocodilian genomes to illuminate the evolution of archosaurs and amniotes.</title>
        <authorList>
            <person name="St John J.A."/>
            <person name="Braun E.L."/>
            <person name="Isberg S.R."/>
            <person name="Miles L.G."/>
            <person name="Chong A.Y."/>
            <person name="Gongora J."/>
            <person name="Dalzell P."/>
            <person name="Moran C."/>
            <person name="Bed'hom B."/>
            <person name="Abzhanov A."/>
            <person name="Burgess S.C."/>
            <person name="Cooksey A.M."/>
            <person name="Castoe T.A."/>
            <person name="Crawford N.G."/>
            <person name="Densmore L.D."/>
            <person name="Drew J.C."/>
            <person name="Edwards S.V."/>
            <person name="Faircloth B.C."/>
            <person name="Fujita M.K."/>
            <person name="Greenwold M.J."/>
            <person name="Hoffmann F.G."/>
            <person name="Howard J.M."/>
            <person name="Iguchi T."/>
            <person name="Janes D.E."/>
            <person name="Khan S.Y."/>
            <person name="Kohno S."/>
            <person name="de Koning A.J."/>
            <person name="Lance S.L."/>
            <person name="McCarthy F.M."/>
            <person name="McCormack J.E."/>
            <person name="Merchant M.E."/>
            <person name="Peterson D.G."/>
            <person name="Pollock D.D."/>
            <person name="Pourmand N."/>
            <person name="Raney B.J."/>
            <person name="Roessler K.A."/>
            <person name="Sanford J.R."/>
            <person name="Sawyer R.H."/>
            <person name="Schmidt C.J."/>
            <person name="Triplett E.W."/>
            <person name="Tuberville T.D."/>
            <person name="Venegas-Anaya M."/>
            <person name="Howard J.T."/>
            <person name="Jarvis E.D."/>
            <person name="Guillette L.J.Jr."/>
            <person name="Glenn T.C."/>
            <person name="Green R.E."/>
            <person name="Ray D.A."/>
        </authorList>
    </citation>
    <scope>NUCLEOTIDE SEQUENCE [LARGE SCALE GENOMIC DNA]</scope>
    <source>
        <strain evidence="4">KSC_2009_1</strain>
    </source>
</reference>
<keyword evidence="5" id="KW-1185">Reference proteome</keyword>
<organism evidence="4 5">
    <name type="scientific">Alligator mississippiensis</name>
    <name type="common">American alligator</name>
    <dbReference type="NCBI Taxonomy" id="8496"/>
    <lineage>
        <taxon>Eukaryota</taxon>
        <taxon>Metazoa</taxon>
        <taxon>Chordata</taxon>
        <taxon>Craniata</taxon>
        <taxon>Vertebrata</taxon>
        <taxon>Euteleostomi</taxon>
        <taxon>Archelosauria</taxon>
        <taxon>Archosauria</taxon>
        <taxon>Crocodylia</taxon>
        <taxon>Alligatoridae</taxon>
        <taxon>Alligatorinae</taxon>
        <taxon>Alligator</taxon>
    </lineage>
</organism>
<dbReference type="SUPFAM" id="SSF53098">
    <property type="entry name" value="Ribonuclease H-like"/>
    <property type="match status" value="1"/>
</dbReference>
<feature type="domain" description="Integrase catalytic" evidence="3">
    <location>
        <begin position="251"/>
        <end position="364"/>
    </location>
</feature>
<dbReference type="Proteomes" id="UP000050525">
    <property type="component" value="Unassembled WGS sequence"/>
</dbReference>
<evidence type="ECO:0000313" key="4">
    <source>
        <dbReference type="EMBL" id="KYO47445.1"/>
    </source>
</evidence>
<feature type="region of interest" description="Disordered" evidence="2">
    <location>
        <begin position="123"/>
        <end position="151"/>
    </location>
</feature>
<accession>A0A151PF96</accession>
<dbReference type="InterPro" id="IPR036397">
    <property type="entry name" value="RNaseH_sf"/>
</dbReference>
<dbReference type="InterPro" id="IPR001584">
    <property type="entry name" value="Integrase_cat-core"/>
</dbReference>
<dbReference type="FunFam" id="1.10.340.70:FF:000001">
    <property type="entry name" value="Retrovirus-related Pol polyprotein from transposon gypsy-like Protein"/>
    <property type="match status" value="1"/>
</dbReference>
<dbReference type="PANTHER" id="PTHR37984:SF15">
    <property type="entry name" value="INTEGRASE CATALYTIC DOMAIN-CONTAINING PROTEIN"/>
    <property type="match status" value="1"/>
</dbReference>
<comment type="caution">
    <text evidence="4">The sequence shown here is derived from an EMBL/GenBank/DDBJ whole genome shotgun (WGS) entry which is preliminary data.</text>
</comment>
<dbReference type="AlphaFoldDB" id="A0A151PF96"/>
<dbReference type="EMBL" id="AKHW03000422">
    <property type="protein sequence ID" value="KYO47445.1"/>
    <property type="molecule type" value="Genomic_DNA"/>
</dbReference>
<gene>
    <name evidence="4" type="ORF">Y1Q_0001239</name>
</gene>